<dbReference type="CDD" id="cd06223">
    <property type="entry name" value="PRTases_typeI"/>
    <property type="match status" value="1"/>
</dbReference>
<dbReference type="AlphaFoldDB" id="A0A7T0G4N1"/>
<dbReference type="InterPro" id="IPR044005">
    <property type="entry name" value="DZR_2"/>
</dbReference>
<dbReference type="Gene3D" id="3.40.50.2020">
    <property type="match status" value="1"/>
</dbReference>
<dbReference type="Pfam" id="PF18912">
    <property type="entry name" value="DZR_2"/>
    <property type="match status" value="1"/>
</dbReference>
<dbReference type="SUPFAM" id="SSF53271">
    <property type="entry name" value="PRTase-like"/>
    <property type="match status" value="1"/>
</dbReference>
<protein>
    <submittedName>
        <fullName evidence="4">ComF family protein</fullName>
    </submittedName>
</protein>
<dbReference type="Pfam" id="PF00156">
    <property type="entry name" value="Pribosyltran"/>
    <property type="match status" value="1"/>
</dbReference>
<comment type="similarity">
    <text evidence="1">Belongs to the ComF/GntX family.</text>
</comment>
<evidence type="ECO:0000313" key="5">
    <source>
        <dbReference type="Proteomes" id="UP000594464"/>
    </source>
</evidence>
<dbReference type="KEGG" id="nva:G3M78_14790"/>
<sequence length="247" mass="27794">MSLKSVAQSVREKLTQLVFPQSCIYCEGDRRGGGSFLCLACEEDILCIDGPVCGVCGAPAEMSYDYPRENFECGACRRRPCHFDRARSWGRYDAVLKKLMHFYKYRPQRGAVSELESLMRRSMPYDGATLENFHIVSVPLHKNKLKERQFDQAFLIARALAHYYGLPLANEWVVKIRDTASQAKKNRTERMKNVRGAFQALDGDAIKGRNILLVDDVYTTGATVNEVAKTLKSAGCASVYVFTLARA</sequence>
<feature type="domain" description="Phosphoribosyltransferase" evidence="2">
    <location>
        <begin position="157"/>
        <end position="245"/>
    </location>
</feature>
<dbReference type="Proteomes" id="UP000594464">
    <property type="component" value="Chromosome"/>
</dbReference>
<gene>
    <name evidence="4" type="ORF">G3M78_14790</name>
</gene>
<evidence type="ECO:0000256" key="1">
    <source>
        <dbReference type="ARBA" id="ARBA00008007"/>
    </source>
</evidence>
<evidence type="ECO:0000259" key="3">
    <source>
        <dbReference type="Pfam" id="PF18912"/>
    </source>
</evidence>
<dbReference type="EMBL" id="CP048620">
    <property type="protein sequence ID" value="QPJ66600.1"/>
    <property type="molecule type" value="Genomic_DNA"/>
</dbReference>
<organism evidence="4 5">
    <name type="scientific">Candidatus Nitrohelix vancouverensis</name>
    <dbReference type="NCBI Taxonomy" id="2705534"/>
    <lineage>
        <taxon>Bacteria</taxon>
        <taxon>Pseudomonadati</taxon>
        <taxon>Nitrospinota/Tectimicrobiota group</taxon>
        <taxon>Nitrospinota</taxon>
        <taxon>Nitrospinia</taxon>
        <taxon>Nitrospinales</taxon>
        <taxon>Nitrospinaceae</taxon>
        <taxon>Candidatus Nitrohelix</taxon>
    </lineage>
</organism>
<accession>A0A7T0G4N1</accession>
<proteinExistence type="inferred from homology"/>
<dbReference type="InterPro" id="IPR051910">
    <property type="entry name" value="ComF/GntX_DNA_util-trans"/>
</dbReference>
<dbReference type="PANTHER" id="PTHR47505:SF1">
    <property type="entry name" value="DNA UTILIZATION PROTEIN YHGH"/>
    <property type="match status" value="1"/>
</dbReference>
<name>A0A7T0G4N1_9BACT</name>
<dbReference type="PANTHER" id="PTHR47505">
    <property type="entry name" value="DNA UTILIZATION PROTEIN YHGH"/>
    <property type="match status" value="1"/>
</dbReference>
<feature type="domain" description="Double zinc ribbon" evidence="3">
    <location>
        <begin position="15"/>
        <end position="77"/>
    </location>
</feature>
<dbReference type="InterPro" id="IPR029057">
    <property type="entry name" value="PRTase-like"/>
</dbReference>
<dbReference type="InterPro" id="IPR000836">
    <property type="entry name" value="PRTase_dom"/>
</dbReference>
<reference evidence="5" key="1">
    <citation type="submission" date="2020-02" db="EMBL/GenBank/DDBJ databases">
        <title>Genomic and physiological characterization of two novel Nitrospinaceae genera.</title>
        <authorList>
            <person name="Mueller A.J."/>
            <person name="Jung M.-Y."/>
            <person name="Strachan C.R."/>
            <person name="Herbold C.W."/>
            <person name="Kirkegaard R.H."/>
            <person name="Daims H."/>
        </authorList>
    </citation>
    <scope>NUCLEOTIDE SEQUENCE [LARGE SCALE GENOMIC DNA]</scope>
</reference>
<evidence type="ECO:0000313" key="4">
    <source>
        <dbReference type="EMBL" id="QPJ66600.1"/>
    </source>
</evidence>
<evidence type="ECO:0000259" key="2">
    <source>
        <dbReference type="Pfam" id="PF00156"/>
    </source>
</evidence>